<dbReference type="AlphaFoldDB" id="A0AAN9UI38"/>
<reference evidence="8 9" key="1">
    <citation type="submission" date="2024-02" db="EMBL/GenBank/DDBJ databases">
        <title>De novo assembly and annotation of 12 fungi associated with fruit tree decline syndrome in Ontario, Canada.</title>
        <authorList>
            <person name="Sulman M."/>
            <person name="Ellouze W."/>
            <person name="Ilyukhin E."/>
        </authorList>
    </citation>
    <scope>NUCLEOTIDE SEQUENCE [LARGE SCALE GENOMIC DNA]</scope>
    <source>
        <strain evidence="8 9">M11/M66-122</strain>
    </source>
</reference>
<dbReference type="InterPro" id="IPR025204">
    <property type="entry name" value="CENP-L"/>
</dbReference>
<accession>A0AAN9UI38</accession>
<organism evidence="8 9">
    <name type="scientific">Diatrype stigma</name>
    <dbReference type="NCBI Taxonomy" id="117547"/>
    <lineage>
        <taxon>Eukaryota</taxon>
        <taxon>Fungi</taxon>
        <taxon>Dikarya</taxon>
        <taxon>Ascomycota</taxon>
        <taxon>Pezizomycotina</taxon>
        <taxon>Sordariomycetes</taxon>
        <taxon>Xylariomycetidae</taxon>
        <taxon>Xylariales</taxon>
        <taxon>Diatrypaceae</taxon>
        <taxon>Diatrype</taxon>
    </lineage>
</organism>
<feature type="compositionally biased region" description="Basic and acidic residues" evidence="7">
    <location>
        <begin position="392"/>
        <end position="403"/>
    </location>
</feature>
<name>A0AAN9UI38_9PEZI</name>
<evidence type="ECO:0000313" key="8">
    <source>
        <dbReference type="EMBL" id="KAK7748226.1"/>
    </source>
</evidence>
<comment type="caution">
    <text evidence="8">The sequence shown here is derived from an EMBL/GenBank/DDBJ whole genome shotgun (WGS) entry which is preliminary data.</text>
</comment>
<evidence type="ECO:0000256" key="4">
    <source>
        <dbReference type="ARBA" id="ARBA00022454"/>
    </source>
</evidence>
<evidence type="ECO:0000313" key="9">
    <source>
        <dbReference type="Proteomes" id="UP001320420"/>
    </source>
</evidence>
<evidence type="ECO:0000256" key="3">
    <source>
        <dbReference type="ARBA" id="ARBA00011060"/>
    </source>
</evidence>
<feature type="compositionally biased region" description="Basic residues" evidence="7">
    <location>
        <begin position="163"/>
        <end position="177"/>
    </location>
</feature>
<keyword evidence="9" id="KW-1185">Reference proteome</keyword>
<evidence type="ECO:0000256" key="5">
    <source>
        <dbReference type="ARBA" id="ARBA00023242"/>
    </source>
</evidence>
<dbReference type="GO" id="GO:0005634">
    <property type="term" value="C:nucleus"/>
    <property type="evidence" value="ECO:0007669"/>
    <property type="project" value="UniProtKB-SubCell"/>
</dbReference>
<feature type="region of interest" description="Disordered" evidence="7">
    <location>
        <begin position="344"/>
        <end position="365"/>
    </location>
</feature>
<dbReference type="GO" id="GO:0000775">
    <property type="term" value="C:chromosome, centromeric region"/>
    <property type="evidence" value="ECO:0007669"/>
    <property type="project" value="UniProtKB-SubCell"/>
</dbReference>
<evidence type="ECO:0000256" key="1">
    <source>
        <dbReference type="ARBA" id="ARBA00004123"/>
    </source>
</evidence>
<dbReference type="EMBL" id="JAKJXP020000085">
    <property type="protein sequence ID" value="KAK7748226.1"/>
    <property type="molecule type" value="Genomic_DNA"/>
</dbReference>
<comment type="similarity">
    <text evidence="3">Belongs to the CENP-L/IML3 family.</text>
</comment>
<keyword evidence="6" id="KW-0137">Centromere</keyword>
<sequence>MPPRKKRRSPPEPPPERSASSPPPDEASDHHEDSRNTTNADADADADDEPIPQLFNTTFSTYRLSPLHIGSQPLTASRLETLSRRLRDIAVGDVVRGVQVGLGLESDATLGRAGALERVEWRWVALSRLFGGDGKAQSNGDREGSLELGSADTRLEEQDAATHRRGGRAGGRGRGRNARAGTGTRPDTRISTEETDKGGQSALCLELSYENSMFSALLLPDISRTPSKESEADISRLPWLSNTAAAATAATEANGQVDQRNPAFLHLPLMLFKLPASLKSAVIEFLSSTFDCRVSPLRLGTRTLVRCWEDWLAHNNNRRSEAIRQQPHKDVTLTLSFHLVEPVVKGGGGQDTQGTDKAEGSLPPAQMGLKSLEVVIPAGEVVRFLRAGERITSETPEADRDGGSESASGQSGKPKQRAATNINTNTNTNKRKASSSHTVFPAQDGGDTESHRRLRRKLAGEREDEGWEWRRNLSPPENGDQDQDGDGSNHPPLGPQKQPFTEALASYLDAHLALDLFHPGVRIQRVACAGFVMAETGRVRIARPRPTAIAPDTEDTTSGGDRGSGAVWNLVRELVGKAKGREWAANSVHLAKLVASEGAGGKR</sequence>
<protein>
    <recommendedName>
        <fullName evidence="10">Siroheme synthase</fullName>
    </recommendedName>
</protein>
<keyword evidence="4" id="KW-0158">Chromosome</keyword>
<evidence type="ECO:0000256" key="6">
    <source>
        <dbReference type="ARBA" id="ARBA00023328"/>
    </source>
</evidence>
<evidence type="ECO:0000256" key="2">
    <source>
        <dbReference type="ARBA" id="ARBA00004584"/>
    </source>
</evidence>
<feature type="region of interest" description="Disordered" evidence="7">
    <location>
        <begin position="392"/>
        <end position="498"/>
    </location>
</feature>
<dbReference type="Pfam" id="PF13092">
    <property type="entry name" value="CENP-L"/>
    <property type="match status" value="1"/>
</dbReference>
<dbReference type="PANTHER" id="PTHR31740">
    <property type="entry name" value="CENTROMERE PROTEIN L"/>
    <property type="match status" value="1"/>
</dbReference>
<feature type="region of interest" description="Disordered" evidence="7">
    <location>
        <begin position="133"/>
        <end position="197"/>
    </location>
</feature>
<comment type="subcellular location">
    <subcellularLocation>
        <location evidence="2">Chromosome</location>
        <location evidence="2">Centromere</location>
    </subcellularLocation>
    <subcellularLocation>
        <location evidence="1">Nucleus</location>
    </subcellularLocation>
</comment>
<keyword evidence="5" id="KW-0539">Nucleus</keyword>
<evidence type="ECO:0008006" key="10">
    <source>
        <dbReference type="Google" id="ProtNLM"/>
    </source>
</evidence>
<feature type="region of interest" description="Disordered" evidence="7">
    <location>
        <begin position="1"/>
        <end position="52"/>
    </location>
</feature>
<feature type="compositionally biased region" description="Basic and acidic residues" evidence="7">
    <location>
        <begin position="153"/>
        <end position="162"/>
    </location>
</feature>
<proteinExistence type="inferred from homology"/>
<gene>
    <name evidence="8" type="ORF">SLS62_008777</name>
</gene>
<feature type="compositionally biased region" description="Basic and acidic residues" evidence="7">
    <location>
        <begin position="186"/>
        <end position="197"/>
    </location>
</feature>
<evidence type="ECO:0000256" key="7">
    <source>
        <dbReference type="SAM" id="MobiDB-lite"/>
    </source>
</evidence>
<dbReference type="Proteomes" id="UP001320420">
    <property type="component" value="Unassembled WGS sequence"/>
</dbReference>
<dbReference type="PANTHER" id="PTHR31740:SF2">
    <property type="entry name" value="CENTROMERE PROTEIN L"/>
    <property type="match status" value="1"/>
</dbReference>